<name>A0A1G1Z4R1_9BACT</name>
<dbReference type="EMBL" id="MHIY01000024">
    <property type="protein sequence ID" value="OGY59419.1"/>
    <property type="molecule type" value="Genomic_DNA"/>
</dbReference>
<organism evidence="1 2">
    <name type="scientific">Candidatus Colwellbacteria bacterium RIFCSPLOWO2_01_FULL_48_10</name>
    <dbReference type="NCBI Taxonomy" id="1797690"/>
    <lineage>
        <taxon>Bacteria</taxon>
        <taxon>Candidatus Colwelliibacteriota</taxon>
    </lineage>
</organism>
<dbReference type="AlphaFoldDB" id="A0A1G1Z4R1"/>
<evidence type="ECO:0000313" key="1">
    <source>
        <dbReference type="EMBL" id="OGY59419.1"/>
    </source>
</evidence>
<comment type="caution">
    <text evidence="1">The sequence shown here is derived from an EMBL/GenBank/DDBJ whole genome shotgun (WGS) entry which is preliminary data.</text>
</comment>
<proteinExistence type="predicted"/>
<accession>A0A1G1Z4R1</accession>
<gene>
    <name evidence="1" type="ORF">A3B23_03840</name>
</gene>
<reference evidence="1 2" key="1">
    <citation type="journal article" date="2016" name="Nat. Commun.">
        <title>Thousands of microbial genomes shed light on interconnected biogeochemical processes in an aquifer system.</title>
        <authorList>
            <person name="Anantharaman K."/>
            <person name="Brown C.T."/>
            <person name="Hug L.A."/>
            <person name="Sharon I."/>
            <person name="Castelle C.J."/>
            <person name="Probst A.J."/>
            <person name="Thomas B.C."/>
            <person name="Singh A."/>
            <person name="Wilkins M.J."/>
            <person name="Karaoz U."/>
            <person name="Brodie E.L."/>
            <person name="Williams K.H."/>
            <person name="Hubbard S.S."/>
            <person name="Banfield J.F."/>
        </authorList>
    </citation>
    <scope>NUCLEOTIDE SEQUENCE [LARGE SCALE GENOMIC DNA]</scope>
</reference>
<dbReference type="Proteomes" id="UP000178744">
    <property type="component" value="Unassembled WGS sequence"/>
</dbReference>
<evidence type="ECO:0000313" key="2">
    <source>
        <dbReference type="Proteomes" id="UP000178744"/>
    </source>
</evidence>
<dbReference type="STRING" id="1797690.A3B23_03840"/>
<protein>
    <submittedName>
        <fullName evidence="1">Uncharacterized protein</fullName>
    </submittedName>
</protein>
<sequence length="59" mass="6754">MSTNRTKNNDGKFAAKRFDTKISTIEKQYNIELGVRGNMLLGNYLKKKGYPSLAKMLQK</sequence>